<dbReference type="Gene3D" id="6.10.140.1230">
    <property type="match status" value="1"/>
</dbReference>
<evidence type="ECO:0000313" key="7">
    <source>
        <dbReference type="RefSeq" id="XP_017303213.1"/>
    </source>
</evidence>
<dbReference type="RefSeq" id="XP_026685864.1">
    <property type="nucleotide sequence ID" value="XM_026830063.1"/>
</dbReference>
<sequence length="237" mass="26725">MEWLFGRKITPEEMLRKNQRALNKAMRDLDREKQHMEQQEKKLIADIKKMAKEGQMESVKIMAKDLVRTRKYAKKFMMMKANIQAVSLKIQTLRSQNAMAEAMKGCSRAMQNMNRQMNLPQIQRILQEFEKQSEIMDMKEEMMNDAMDDAMDADEDEDETNAVVTQVLDELGLQLGDQLASIPDPASSMMSDKGKTPVAIPGGSGSNHSNNHGGGGGSTLSDADADLQARLDNLRRE</sequence>
<comment type="similarity">
    <text evidence="1">Belongs to the SNF7 family.</text>
</comment>
<reference evidence="5 6" key="1">
    <citation type="submission" date="2025-04" db="UniProtKB">
        <authorList>
            <consortium name="RefSeq"/>
        </authorList>
    </citation>
    <scope>IDENTIFICATION</scope>
</reference>
<dbReference type="Pfam" id="PF03357">
    <property type="entry name" value="Snf7"/>
    <property type="match status" value="1"/>
</dbReference>
<dbReference type="InterPro" id="IPR005024">
    <property type="entry name" value="Snf7_fam"/>
</dbReference>
<feature type="compositionally biased region" description="Basic and acidic residues" evidence="3">
    <location>
        <begin position="227"/>
        <end position="237"/>
    </location>
</feature>
<dbReference type="RefSeq" id="XP_008481454.1">
    <property type="nucleotide sequence ID" value="XM_008483232.3"/>
</dbReference>
<evidence type="ECO:0000313" key="9">
    <source>
        <dbReference type="RefSeq" id="XP_026685864.1"/>
    </source>
</evidence>
<keyword evidence="2" id="KW-0175">Coiled coil</keyword>
<evidence type="ECO:0000313" key="4">
    <source>
        <dbReference type="Proteomes" id="UP000079169"/>
    </source>
</evidence>
<accession>A0A1S3DI33</accession>
<keyword evidence="4" id="KW-1185">Reference proteome</keyword>
<dbReference type="GeneID" id="103518178"/>
<dbReference type="STRING" id="121845.A0A1S3DI33"/>
<feature type="coiled-coil region" evidence="2">
    <location>
        <begin position="12"/>
        <end position="53"/>
    </location>
</feature>
<evidence type="ECO:0000256" key="1">
    <source>
        <dbReference type="ARBA" id="ARBA00006190"/>
    </source>
</evidence>
<dbReference type="RefSeq" id="XP_017303213.1">
    <property type="nucleotide sequence ID" value="XM_017447724.2"/>
</dbReference>
<dbReference type="CTD" id="43164"/>
<dbReference type="PaxDb" id="121845-A0A1S3DI33"/>
<dbReference type="RefSeq" id="XP_008481455.1">
    <property type="nucleotide sequence ID" value="XM_008483233.3"/>
</dbReference>
<evidence type="ECO:0000256" key="2">
    <source>
        <dbReference type="SAM" id="Coils"/>
    </source>
</evidence>
<name>A0A1S3DI33_DIACI</name>
<dbReference type="KEGG" id="dci:103518178"/>
<organism evidence="4 5">
    <name type="scientific">Diaphorina citri</name>
    <name type="common">Asian citrus psyllid</name>
    <dbReference type="NCBI Taxonomy" id="121845"/>
    <lineage>
        <taxon>Eukaryota</taxon>
        <taxon>Metazoa</taxon>
        <taxon>Ecdysozoa</taxon>
        <taxon>Arthropoda</taxon>
        <taxon>Hexapoda</taxon>
        <taxon>Insecta</taxon>
        <taxon>Pterygota</taxon>
        <taxon>Neoptera</taxon>
        <taxon>Paraneoptera</taxon>
        <taxon>Hemiptera</taxon>
        <taxon>Sternorrhyncha</taxon>
        <taxon>Psylloidea</taxon>
        <taxon>Psyllidae</taxon>
        <taxon>Diaphorininae</taxon>
        <taxon>Diaphorina</taxon>
    </lineage>
</organism>
<proteinExistence type="inferred from homology"/>
<dbReference type="OrthoDB" id="10252926at2759"/>
<dbReference type="RefSeq" id="XP_017303214.1">
    <property type="nucleotide sequence ID" value="XM_017447725.2"/>
</dbReference>
<evidence type="ECO:0000313" key="8">
    <source>
        <dbReference type="RefSeq" id="XP_017303214.1"/>
    </source>
</evidence>
<evidence type="ECO:0000313" key="6">
    <source>
        <dbReference type="RefSeq" id="XP_008481455.1"/>
    </source>
</evidence>
<dbReference type="AlphaFoldDB" id="A0A1S3DI33"/>
<evidence type="ECO:0000313" key="5">
    <source>
        <dbReference type="RefSeq" id="XP_008481454.1"/>
    </source>
</evidence>
<feature type="region of interest" description="Disordered" evidence="3">
    <location>
        <begin position="180"/>
        <end position="237"/>
    </location>
</feature>
<protein>
    <submittedName>
        <fullName evidence="5 7">Charged multivesicular body protein 2a isoform X1</fullName>
    </submittedName>
    <submittedName>
        <fullName evidence="8">Charged multivesicular body protein 2a isoform X2</fullName>
    </submittedName>
    <submittedName>
        <fullName evidence="6">Charged multivesicular body protein 2a isoform X3</fullName>
    </submittedName>
</protein>
<dbReference type="PANTHER" id="PTHR10476">
    <property type="entry name" value="CHARGED MULTIVESICULAR BODY PROTEIN"/>
    <property type="match status" value="1"/>
</dbReference>
<evidence type="ECO:0000256" key="3">
    <source>
        <dbReference type="SAM" id="MobiDB-lite"/>
    </source>
</evidence>
<dbReference type="GO" id="GO:0007034">
    <property type="term" value="P:vacuolar transport"/>
    <property type="evidence" value="ECO:0007669"/>
    <property type="project" value="InterPro"/>
</dbReference>
<dbReference type="OMA" id="LMWANIQ"/>
<gene>
    <name evidence="5 6 7 8 9" type="primary">LOC103518178</name>
</gene>
<dbReference type="Proteomes" id="UP000079169">
    <property type="component" value="Unplaced"/>
</dbReference>